<organism evidence="3 4">
    <name type="scientific">Anabarilius grahami</name>
    <name type="common">Kanglang fish</name>
    <name type="synonym">Barilius grahami</name>
    <dbReference type="NCBI Taxonomy" id="495550"/>
    <lineage>
        <taxon>Eukaryota</taxon>
        <taxon>Metazoa</taxon>
        <taxon>Chordata</taxon>
        <taxon>Craniata</taxon>
        <taxon>Vertebrata</taxon>
        <taxon>Euteleostomi</taxon>
        <taxon>Actinopterygii</taxon>
        <taxon>Neopterygii</taxon>
        <taxon>Teleostei</taxon>
        <taxon>Ostariophysi</taxon>
        <taxon>Cypriniformes</taxon>
        <taxon>Xenocyprididae</taxon>
        <taxon>Xenocypridinae</taxon>
        <taxon>Xenocypridinae incertae sedis</taxon>
        <taxon>Anabarilius</taxon>
    </lineage>
</organism>
<sequence>MMDACHMLKLARNMLQAYSPITSSTGQINWTFIVHLNDVQVKDGLHAANKITDKHVRFDSQKMKVSLAAQTLSHSVAVALCTLRDLGYSQFKHCEATAEFIELRFQRYICTYRFSQDNLELLFNSIRASGGWNNNPTAGQFQGIFRRLMVRCGVSPSTSGNVAPQDETVSLSAVEMSSLAGDESEELPSPFTNVSALVCDHSYLPTRFGSLVDNALVYISGFVVRQILRKLPCGVCRASLVADAVPGSFDQNYHLLTLKNNGGLMIPSEGTVKVVRSAERFIRQSSSGKAVRLPLISQFVRAEIGSEDVFFLKEHIQETQFGIDNHHFSLLSLVVSVFHKLRMHHIAKLNTLRLQSGNSRKKLCKAVLFKGF</sequence>
<proteinExistence type="predicted"/>
<reference evidence="3 4" key="1">
    <citation type="submission" date="2018-10" db="EMBL/GenBank/DDBJ databases">
        <title>Genome assembly for a Yunnan-Guizhou Plateau 3E fish, Anabarilius grahami (Regan), and its evolutionary and genetic applications.</title>
        <authorList>
            <person name="Jiang W."/>
        </authorList>
    </citation>
    <scope>NUCLEOTIDE SEQUENCE [LARGE SCALE GENOMIC DNA]</scope>
    <source>
        <strain evidence="3">AG-KIZ</strain>
        <tissue evidence="3">Muscle</tissue>
    </source>
</reference>
<evidence type="ECO:0000313" key="4">
    <source>
        <dbReference type="Proteomes" id="UP000281406"/>
    </source>
</evidence>
<gene>
    <name evidence="3" type="ORF">DPX16_23319</name>
</gene>
<evidence type="ECO:0000259" key="2">
    <source>
        <dbReference type="Pfam" id="PF21789"/>
    </source>
</evidence>
<dbReference type="Pfam" id="PF21789">
    <property type="entry name" value="TNP-like_RNaseH_C"/>
    <property type="match status" value="1"/>
</dbReference>
<accession>A0A3N0YQC4</accession>
<dbReference type="PANTHER" id="PTHR47577">
    <property type="entry name" value="THAP DOMAIN-CONTAINING PROTEIN 6"/>
    <property type="match status" value="1"/>
</dbReference>
<dbReference type="EMBL" id="RJVU01030324">
    <property type="protein sequence ID" value="ROL48415.1"/>
    <property type="molecule type" value="Genomic_DNA"/>
</dbReference>
<name>A0A3N0YQC4_ANAGA</name>
<dbReference type="InterPro" id="IPR048367">
    <property type="entry name" value="TNP-like_RNaseH_C"/>
</dbReference>
<feature type="domain" description="Transposable element P transposase-like GTP-binding insertion" evidence="1">
    <location>
        <begin position="5"/>
        <end position="103"/>
    </location>
</feature>
<dbReference type="AlphaFoldDB" id="A0A3N0YQC4"/>
<dbReference type="PANTHER" id="PTHR47577:SF2">
    <property type="entry name" value="THAP DOMAIN CONTAINING 9"/>
    <property type="match status" value="1"/>
</dbReference>
<dbReference type="Pfam" id="PF21788">
    <property type="entry name" value="TNP-like_GBD"/>
    <property type="match status" value="1"/>
</dbReference>
<evidence type="ECO:0000259" key="1">
    <source>
        <dbReference type="Pfam" id="PF21788"/>
    </source>
</evidence>
<dbReference type="InterPro" id="IPR048366">
    <property type="entry name" value="TNP-like_GBD"/>
</dbReference>
<comment type="caution">
    <text evidence="3">The sequence shown here is derived from an EMBL/GenBank/DDBJ whole genome shotgun (WGS) entry which is preliminary data.</text>
</comment>
<feature type="domain" description="Transposable element P transposase-like RNase H C-terminal" evidence="2">
    <location>
        <begin position="112"/>
        <end position="146"/>
    </location>
</feature>
<dbReference type="OrthoDB" id="7312725at2759"/>
<dbReference type="Proteomes" id="UP000281406">
    <property type="component" value="Unassembled WGS sequence"/>
</dbReference>
<protein>
    <submittedName>
        <fullName evidence="3">DNA transposase THAP9</fullName>
    </submittedName>
</protein>
<evidence type="ECO:0000313" key="3">
    <source>
        <dbReference type="EMBL" id="ROL48415.1"/>
    </source>
</evidence>
<keyword evidence="4" id="KW-1185">Reference proteome</keyword>